<accession>A0A1M6MA26</accession>
<evidence type="ECO:0000313" key="3">
    <source>
        <dbReference type="Proteomes" id="UP000184080"/>
    </source>
</evidence>
<dbReference type="EMBL" id="FQZO01000008">
    <property type="protein sequence ID" value="SHJ80338.1"/>
    <property type="molecule type" value="Genomic_DNA"/>
</dbReference>
<dbReference type="Proteomes" id="UP000184080">
    <property type="component" value="Unassembled WGS sequence"/>
</dbReference>
<protein>
    <submittedName>
        <fullName evidence="2">X-X-X-Leu-X-X-Gly heptad repeat-containing protein</fullName>
    </submittedName>
</protein>
<dbReference type="STRING" id="1121298.SAMN05444401_3911"/>
<dbReference type="Gene3D" id="1.10.287.950">
    <property type="entry name" value="Methyl-accepting chemotaxis protein"/>
    <property type="match status" value="1"/>
</dbReference>
<dbReference type="SUPFAM" id="SSF58104">
    <property type="entry name" value="Methyl-accepting chemotaxis protein (MCP) signaling domain"/>
    <property type="match status" value="1"/>
</dbReference>
<evidence type="ECO:0000256" key="1">
    <source>
        <dbReference type="SAM" id="SignalP"/>
    </source>
</evidence>
<keyword evidence="1" id="KW-0732">Signal</keyword>
<feature type="signal peptide" evidence="1">
    <location>
        <begin position="1"/>
        <end position="23"/>
    </location>
</feature>
<gene>
    <name evidence="2" type="ORF">SAMN05444401_3911</name>
</gene>
<dbReference type="AlphaFoldDB" id="A0A1M6MA26"/>
<proteinExistence type="predicted"/>
<name>A0A1M6MA26_9CLOT</name>
<dbReference type="OrthoDB" id="9815841at2"/>
<sequence length="589" mass="63480">MKKKFISAMLLSFILLGNVAAHAASAKDETVYVSINGDGSPASIKIVNHVYGLDGASEFVDYGNYAHIKNLTSAVTPEVKGDEIKWNLNELKQKEFYYEGSIEKELPIKVEIKYFLDDKEVKAEELAGKTGKLKIAFKIKFNKDNPEATKLMAQIQAAANLDVFTNINTEDGNKVVVGKTANINFVALPPKDAEFTLEMEGKDIELEPITITVLPAAFNLPEDIKTGMDSLTQGLGDMEKASKDLEGGMAKAIDGTGKLKNGMNELNGGLNNLYKGSNEIYTQSKKLSSGMNEFQKGLKTMSDKSGEMVNGLNSLSGGLNELSQNSAGILQGLDGLQGGAKSINDGLENLSGGASQLKEGHDKLTEIAKLYADSPDPMVQAMAKGILEEKKGIDALSGGLQQSAAGMKNYEMGVGKIKEGYKVFNKGLSDASAGMKEAAVQSSQLPAALSEIHSSFASINDGTSKLFNGLGDISSGIGSMKKGTDNLPNDVGALIKGEEELKKGINKLGNEGIKKARVSLEDNLNNSFLGNNKENIYTSFADNHKNKNSTVQFIMRTPEIKKTEDKKSSLPVIEEKNSLWQRFLDLFKK</sequence>
<feature type="chain" id="PRO_5009919471" evidence="1">
    <location>
        <begin position="24"/>
        <end position="589"/>
    </location>
</feature>
<reference evidence="2 3" key="1">
    <citation type="submission" date="2016-11" db="EMBL/GenBank/DDBJ databases">
        <authorList>
            <person name="Jaros S."/>
            <person name="Januszkiewicz K."/>
            <person name="Wedrychowicz H."/>
        </authorList>
    </citation>
    <scope>NUCLEOTIDE SEQUENCE [LARGE SCALE GENOMIC DNA]</scope>
    <source>
        <strain evidence="2 3">DSM 21864</strain>
    </source>
</reference>
<keyword evidence="3" id="KW-1185">Reference proteome</keyword>
<dbReference type="RefSeq" id="WP_073010784.1">
    <property type="nucleotide sequence ID" value="NZ_FQZO01000008.1"/>
</dbReference>
<evidence type="ECO:0000313" key="2">
    <source>
        <dbReference type="EMBL" id="SHJ80338.1"/>
    </source>
</evidence>
<organism evidence="2 3">
    <name type="scientific">Clostridium amylolyticum</name>
    <dbReference type="NCBI Taxonomy" id="1121298"/>
    <lineage>
        <taxon>Bacteria</taxon>
        <taxon>Bacillati</taxon>
        <taxon>Bacillota</taxon>
        <taxon>Clostridia</taxon>
        <taxon>Eubacteriales</taxon>
        <taxon>Clostridiaceae</taxon>
        <taxon>Clostridium</taxon>
    </lineage>
</organism>